<evidence type="ECO:0000313" key="2">
    <source>
        <dbReference type="EMBL" id="MFC6885100.1"/>
    </source>
</evidence>
<protein>
    <submittedName>
        <fullName evidence="2">ATP-binding protein</fullName>
    </submittedName>
</protein>
<dbReference type="Proteomes" id="UP001596380">
    <property type="component" value="Unassembled WGS sequence"/>
</dbReference>
<dbReference type="Gene3D" id="3.40.50.300">
    <property type="entry name" value="P-loop containing nucleotide triphosphate hydrolases"/>
    <property type="match status" value="1"/>
</dbReference>
<accession>A0ABW2CVN5</accession>
<keyword evidence="2" id="KW-0067">ATP-binding</keyword>
<sequence>MTTSLAAGSPGARPGGNLPAEVSSFVGRRQDVAALKQALERSRLVTLCGVGGVGKTRLALRTATELRRQFADGAWLAELSALREPGPLGRTVADALRLPDRAPGDGIDLLAGQLADKRMLLILDTCEHLIDACAMLAEVLVRAAPHLRIIATSREPLDVIGEHTIMVSPLPTPDPAGPPAEDCDSMTLFAERAAAMMPGFAITPANREAVARLCHRLDGIPLAIELAAVRLRVMSIDQLVERLDDRFRLLGTARTSQYRHQTLHAAIAWSHELCTPAEQVLWARLSVFPGDFDLEAAERVCSGDDLPAGSLLDVLGRLVEKSVVRYEGERRRYRLLDTIREFGSELLDQADGRDGPARRHHLFYAGLAERAAAAQNCGDQLSWTLRLRAETANLRAALEWALTTPGEEEAGLRLAVLLRQYWYSTGQFSEGRDWSHRALAATSGVTAERGWATYGAAMFTVLQGDLEPAEPLLAGAVQIADTLGEADLRAHSDHLRGRALFYSGDLEGALARYREAQAGYLRGGHTDPDALTIYTDLGAVLSLFGEFDDAFAVLEEGLAACDRTGERWARAFALWMRGASRWLAGAVDEAVADACASMRTMEAFNDLVGVAMCLDVLMVCSVARGEHARAAVLAGATEAMWHRLRTPVQRGPHYADLRAAAVDAARDALGDERLETGLDAGRAMPVADAIALGLDPGRVPALPAPPERPAELLTRREHQVAELVAEGLSNREIAERLVIAKRTVDSHVEHILGKLGMASRTQVAAWMAAAET</sequence>
<dbReference type="Pfam" id="PF00196">
    <property type="entry name" value="GerE"/>
    <property type="match status" value="1"/>
</dbReference>
<dbReference type="Gene3D" id="1.25.40.10">
    <property type="entry name" value="Tetratricopeptide repeat domain"/>
    <property type="match status" value="1"/>
</dbReference>
<dbReference type="SUPFAM" id="SSF48452">
    <property type="entry name" value="TPR-like"/>
    <property type="match status" value="2"/>
</dbReference>
<dbReference type="SUPFAM" id="SSF52540">
    <property type="entry name" value="P-loop containing nucleoside triphosphate hydrolases"/>
    <property type="match status" value="1"/>
</dbReference>
<dbReference type="RefSeq" id="WP_160824984.1">
    <property type="nucleotide sequence ID" value="NZ_JBHSXS010000034.1"/>
</dbReference>
<evidence type="ECO:0000313" key="3">
    <source>
        <dbReference type="Proteomes" id="UP001596380"/>
    </source>
</evidence>
<dbReference type="InterPro" id="IPR027417">
    <property type="entry name" value="P-loop_NTPase"/>
</dbReference>
<comment type="caution">
    <text evidence="2">The sequence shown here is derived from an EMBL/GenBank/DDBJ whole genome shotgun (WGS) entry which is preliminary data.</text>
</comment>
<dbReference type="PROSITE" id="PS00622">
    <property type="entry name" value="HTH_LUXR_1"/>
    <property type="match status" value="1"/>
</dbReference>
<dbReference type="CDD" id="cd06170">
    <property type="entry name" value="LuxR_C_like"/>
    <property type="match status" value="1"/>
</dbReference>
<dbReference type="Gene3D" id="1.10.10.10">
    <property type="entry name" value="Winged helix-like DNA-binding domain superfamily/Winged helix DNA-binding domain"/>
    <property type="match status" value="1"/>
</dbReference>
<keyword evidence="3" id="KW-1185">Reference proteome</keyword>
<dbReference type="PROSITE" id="PS50043">
    <property type="entry name" value="HTH_LUXR_2"/>
    <property type="match status" value="1"/>
</dbReference>
<dbReference type="SMART" id="SM00421">
    <property type="entry name" value="HTH_LUXR"/>
    <property type="match status" value="1"/>
</dbReference>
<dbReference type="InterPro" id="IPR011990">
    <property type="entry name" value="TPR-like_helical_dom_sf"/>
</dbReference>
<dbReference type="PANTHER" id="PTHR47691">
    <property type="entry name" value="REGULATOR-RELATED"/>
    <property type="match status" value="1"/>
</dbReference>
<keyword evidence="2" id="KW-0547">Nucleotide-binding</keyword>
<dbReference type="InterPro" id="IPR000792">
    <property type="entry name" value="Tscrpt_reg_LuxR_C"/>
</dbReference>
<dbReference type="PANTHER" id="PTHR47691:SF3">
    <property type="entry name" value="HTH-TYPE TRANSCRIPTIONAL REGULATOR RV0890C-RELATED"/>
    <property type="match status" value="1"/>
</dbReference>
<dbReference type="PRINTS" id="PR00038">
    <property type="entry name" value="HTHLUXR"/>
</dbReference>
<dbReference type="GO" id="GO:0005524">
    <property type="term" value="F:ATP binding"/>
    <property type="evidence" value="ECO:0007669"/>
    <property type="project" value="UniProtKB-KW"/>
</dbReference>
<proteinExistence type="predicted"/>
<dbReference type="InterPro" id="IPR016032">
    <property type="entry name" value="Sig_transdc_resp-reg_C-effctor"/>
</dbReference>
<dbReference type="SUPFAM" id="SSF46894">
    <property type="entry name" value="C-terminal effector domain of the bipartite response regulators"/>
    <property type="match status" value="1"/>
</dbReference>
<name>A0ABW2CVN5_9ACTN</name>
<dbReference type="EMBL" id="JBHSXS010000034">
    <property type="protein sequence ID" value="MFC6885100.1"/>
    <property type="molecule type" value="Genomic_DNA"/>
</dbReference>
<reference evidence="3" key="1">
    <citation type="journal article" date="2019" name="Int. J. Syst. Evol. Microbiol.">
        <title>The Global Catalogue of Microorganisms (GCM) 10K type strain sequencing project: providing services to taxonomists for standard genome sequencing and annotation.</title>
        <authorList>
            <consortium name="The Broad Institute Genomics Platform"/>
            <consortium name="The Broad Institute Genome Sequencing Center for Infectious Disease"/>
            <person name="Wu L."/>
            <person name="Ma J."/>
        </authorList>
    </citation>
    <scope>NUCLEOTIDE SEQUENCE [LARGE SCALE GENOMIC DNA]</scope>
    <source>
        <strain evidence="3">JCM 3369</strain>
    </source>
</reference>
<organism evidence="2 3">
    <name type="scientific">Actinomadura yumaensis</name>
    <dbReference type="NCBI Taxonomy" id="111807"/>
    <lineage>
        <taxon>Bacteria</taxon>
        <taxon>Bacillati</taxon>
        <taxon>Actinomycetota</taxon>
        <taxon>Actinomycetes</taxon>
        <taxon>Streptosporangiales</taxon>
        <taxon>Thermomonosporaceae</taxon>
        <taxon>Actinomadura</taxon>
    </lineage>
</organism>
<evidence type="ECO:0000259" key="1">
    <source>
        <dbReference type="PROSITE" id="PS50043"/>
    </source>
</evidence>
<feature type="domain" description="HTH luxR-type" evidence="1">
    <location>
        <begin position="706"/>
        <end position="771"/>
    </location>
</feature>
<dbReference type="InterPro" id="IPR036388">
    <property type="entry name" value="WH-like_DNA-bd_sf"/>
</dbReference>
<dbReference type="PRINTS" id="PR00364">
    <property type="entry name" value="DISEASERSIST"/>
</dbReference>
<gene>
    <name evidence="2" type="ORF">ACFQKB_35465</name>
</gene>
<dbReference type="Pfam" id="PF13424">
    <property type="entry name" value="TPR_12"/>
    <property type="match status" value="1"/>
</dbReference>